<gene>
    <name evidence="1" type="ORF">CHU92_00065</name>
</gene>
<evidence type="ECO:0000313" key="2">
    <source>
        <dbReference type="Proteomes" id="UP000216605"/>
    </source>
</evidence>
<keyword evidence="2" id="KW-1185">Reference proteome</keyword>
<organism evidence="1 2">
    <name type="scientific">Flavobacterium cyanobacteriorum</name>
    <dbReference type="NCBI Taxonomy" id="2022802"/>
    <lineage>
        <taxon>Bacteria</taxon>
        <taxon>Pseudomonadati</taxon>
        <taxon>Bacteroidota</taxon>
        <taxon>Flavobacteriia</taxon>
        <taxon>Flavobacteriales</taxon>
        <taxon>Flavobacteriaceae</taxon>
        <taxon>Flavobacterium</taxon>
    </lineage>
</organism>
<accession>A0A256A9Z4</accession>
<dbReference type="AlphaFoldDB" id="A0A256A9Z4"/>
<sequence>MGQSLLQISETLRDAVNKAQLIYAFNGTGKTRLSREFRLLVAPKDEEAEDETGIKVLYYNAFTEDLFYWDNDLDADVNRKLLIRPNGFTNMVLEFLKDQGLDGNIISNFQYFTSDKVTPRFNEEYTIKDENDKDITVKAYSEITFSIEGGNQESIPNIKISKAEESNLIWCVFYSLLEQVVEQLNIPEPNNRSTDKFNDLKYVFIDDPVSSLDDNHLIELAVNLALIVKKSTGLKFIISTHSPLFYNVLYNELGLKAGYILNKLNDGTFDLIEKKGDSNKSFSYHLFLKQTIQEAIDNNAIQKYHFTLLRNLYEKTANFLGYPRWSELLPDDKQTYYNRVIQFTSHSTLSNEVVAEPTEPEKQTVKFLLDHLTTNYNYWKEAQNVTV</sequence>
<proteinExistence type="predicted"/>
<protein>
    <submittedName>
        <fullName evidence="1">Anticodon nuclease</fullName>
    </submittedName>
</protein>
<dbReference type="RefSeq" id="WP_094411385.1">
    <property type="nucleotide sequence ID" value="NZ_NOXV01000010.1"/>
</dbReference>
<evidence type="ECO:0000313" key="1">
    <source>
        <dbReference type="EMBL" id="OYQ50508.1"/>
    </source>
</evidence>
<name>A0A256A9Z4_9FLAO</name>
<reference evidence="1 2" key="1">
    <citation type="submission" date="2017-07" db="EMBL/GenBank/DDBJ databases">
        <title>Flavobacterium cyanobacteriorum sp. nov., isolated from cyanobacterial aggregates in a eutrophic lake.</title>
        <authorList>
            <person name="Cai H."/>
        </authorList>
    </citation>
    <scope>NUCLEOTIDE SEQUENCE [LARGE SCALE GENOMIC DNA]</scope>
    <source>
        <strain evidence="1 2">TH021</strain>
    </source>
</reference>
<dbReference type="EMBL" id="NOXV01000010">
    <property type="protein sequence ID" value="OYQ50508.1"/>
    <property type="molecule type" value="Genomic_DNA"/>
</dbReference>
<comment type="caution">
    <text evidence="1">The sequence shown here is derived from an EMBL/GenBank/DDBJ whole genome shotgun (WGS) entry which is preliminary data.</text>
</comment>
<dbReference type="Proteomes" id="UP000216605">
    <property type="component" value="Unassembled WGS sequence"/>
</dbReference>
<dbReference type="OrthoDB" id="9795565at2"/>